<dbReference type="Pfam" id="PF13098">
    <property type="entry name" value="Thioredoxin_2"/>
    <property type="match status" value="1"/>
</dbReference>
<evidence type="ECO:0000259" key="2">
    <source>
        <dbReference type="Pfam" id="PF13098"/>
    </source>
</evidence>
<proteinExistence type="predicted"/>
<feature type="domain" description="Thioredoxin-like fold" evidence="2">
    <location>
        <begin position="47"/>
        <end position="140"/>
    </location>
</feature>
<dbReference type="Proteomes" id="UP000015559">
    <property type="component" value="Chromosome"/>
</dbReference>
<keyword evidence="1" id="KW-0732">Signal</keyword>
<keyword evidence="4" id="KW-1185">Reference proteome</keyword>
<dbReference type="KEGG" id="sdr:SCD_n00830"/>
<dbReference type="InterPro" id="IPR041737">
    <property type="entry name" value="SoxW"/>
</dbReference>
<accession>S6AFK5</accession>
<dbReference type="AlphaFoldDB" id="S6AFK5"/>
<reference evidence="3 4" key="1">
    <citation type="journal article" date="2012" name="Appl. Environ. Microbiol.">
        <title>Draft genome sequence of a psychrotolerant sulfur-oxidizing bacterium, Sulfuricella denitrificans skB26, and proteomic insights into cold adaptation.</title>
        <authorList>
            <person name="Watanabe T."/>
            <person name="Kojima H."/>
            <person name="Fukui M."/>
        </authorList>
    </citation>
    <scope>NUCLEOTIDE SEQUENCE [LARGE SCALE GENOMIC DNA]</scope>
    <source>
        <strain evidence="4">skB26</strain>
    </source>
</reference>
<organism evidence="3 4">
    <name type="scientific">Sulfuricella denitrificans (strain DSM 22764 / NBRC 105220 / skB26)</name>
    <dbReference type="NCBI Taxonomy" id="1163617"/>
    <lineage>
        <taxon>Bacteria</taxon>
        <taxon>Pseudomonadati</taxon>
        <taxon>Pseudomonadota</taxon>
        <taxon>Betaproteobacteria</taxon>
        <taxon>Nitrosomonadales</taxon>
        <taxon>Sulfuricellaceae</taxon>
        <taxon>Sulfuricella</taxon>
    </lineage>
</organism>
<evidence type="ECO:0000256" key="1">
    <source>
        <dbReference type="SAM" id="SignalP"/>
    </source>
</evidence>
<name>S6AFK5_SULDS</name>
<dbReference type="Gene3D" id="3.40.30.10">
    <property type="entry name" value="Glutaredoxin"/>
    <property type="match status" value="1"/>
</dbReference>
<dbReference type="eggNOG" id="COG2143">
    <property type="taxonomic scope" value="Bacteria"/>
</dbReference>
<dbReference type="InterPro" id="IPR012336">
    <property type="entry name" value="Thioredoxin-like_fold"/>
</dbReference>
<protein>
    <submittedName>
        <fullName evidence="3">Thioredoxin-related protein-like protein</fullName>
    </submittedName>
</protein>
<sequence>MLKKFLVILLLLFAGSGMAETRDVQGFFDQNLGDFKTELATARKEGKIGILLMYELEDCPFCHRMKGTILNQSEVQDYYRKHFIIFSVDINGDNPLVDFSGKETTEKKFAAEQRVRATPVFGFYDLDGKPMTRYTGASKDEKEFMLLGRYVAEGIWKTMPFAKYKQQAAK</sequence>
<dbReference type="STRING" id="1163617.SCD_n00830"/>
<dbReference type="CDD" id="cd02951">
    <property type="entry name" value="SoxW"/>
    <property type="match status" value="1"/>
</dbReference>
<dbReference type="InterPro" id="IPR036249">
    <property type="entry name" value="Thioredoxin-like_sf"/>
</dbReference>
<dbReference type="EMBL" id="AP013066">
    <property type="protein sequence ID" value="BAN34671.1"/>
    <property type="molecule type" value="Genomic_DNA"/>
</dbReference>
<evidence type="ECO:0000313" key="3">
    <source>
        <dbReference type="EMBL" id="BAN34671.1"/>
    </source>
</evidence>
<evidence type="ECO:0000313" key="4">
    <source>
        <dbReference type="Proteomes" id="UP000015559"/>
    </source>
</evidence>
<dbReference type="HOGENOM" id="CLU_120998_1_0_4"/>
<dbReference type="SUPFAM" id="SSF52833">
    <property type="entry name" value="Thioredoxin-like"/>
    <property type="match status" value="1"/>
</dbReference>
<dbReference type="RefSeq" id="WP_021035775.1">
    <property type="nucleotide sequence ID" value="NC_022357.1"/>
</dbReference>
<feature type="chain" id="PRO_5004535871" evidence="1">
    <location>
        <begin position="20"/>
        <end position="170"/>
    </location>
</feature>
<gene>
    <name evidence="3" type="primary">soxW</name>
    <name evidence="3" type="ORF">SCD_n00830</name>
</gene>
<feature type="signal peptide" evidence="1">
    <location>
        <begin position="1"/>
        <end position="19"/>
    </location>
</feature>
<dbReference type="OrthoDB" id="9811036at2"/>